<dbReference type="Proteomes" id="UP001207654">
    <property type="component" value="Unassembled WGS sequence"/>
</dbReference>
<organism evidence="2 3">
    <name type="scientific">Archangium lansingense</name>
    <dbReference type="NCBI Taxonomy" id="2995310"/>
    <lineage>
        <taxon>Bacteria</taxon>
        <taxon>Pseudomonadati</taxon>
        <taxon>Myxococcota</taxon>
        <taxon>Myxococcia</taxon>
        <taxon>Myxococcales</taxon>
        <taxon>Cystobacterineae</taxon>
        <taxon>Archangiaceae</taxon>
        <taxon>Archangium</taxon>
    </lineage>
</organism>
<sequence>MSTQRGGRFERSGPGLGRLVLALVLVLGCEARFVDPHPPELSLLSREQTLAVVDAPMVYGLIFDLHLPDASECSRIKSKLTAAFRAVMLPPGRQGLEMPAQDLSPSCVQLSSRQLSVSTYEQQLLLAESRFGTGRVKPVLIYFNNVELPPPPNLQYSFYSLRQRSTGVPLLWALSTPDSTQGLTFEQKASWTYSGDSVLTTPLEQVARTQLPLVQLEQPPADGFPLFSSQELTWVREFKGCTRLSTLSGANFTYGTQAVRVDKTRPPRIQVTASGSQQGPTPRNGKLQPLVVRFELEVCRANCDRLYDVPPDGELVVWNTTSRCLLKSAP</sequence>
<feature type="compositionally biased region" description="Polar residues" evidence="1">
    <location>
        <begin position="271"/>
        <end position="281"/>
    </location>
</feature>
<evidence type="ECO:0000313" key="2">
    <source>
        <dbReference type="EMBL" id="MCY1075306.1"/>
    </source>
</evidence>
<dbReference type="PROSITE" id="PS51257">
    <property type="entry name" value="PROKAR_LIPOPROTEIN"/>
    <property type="match status" value="1"/>
</dbReference>
<feature type="region of interest" description="Disordered" evidence="1">
    <location>
        <begin position="263"/>
        <end position="286"/>
    </location>
</feature>
<protein>
    <recommendedName>
        <fullName evidence="4">Lipoprotein</fullName>
    </recommendedName>
</protein>
<accession>A0ABT4A1T8</accession>
<reference evidence="2 3" key="1">
    <citation type="submission" date="2022-11" db="EMBL/GenBank/DDBJ databases">
        <title>Minimal conservation of predation-associated metabolite biosynthetic gene clusters underscores biosynthetic potential of Myxococcota including descriptions for ten novel species: Archangium lansinium sp. nov., Myxococcus landrumus sp. nov., Nannocystis bai.</title>
        <authorList>
            <person name="Ahearne A."/>
            <person name="Stevens C."/>
            <person name="Phillips K."/>
        </authorList>
    </citation>
    <scope>NUCLEOTIDE SEQUENCE [LARGE SCALE GENOMIC DNA]</scope>
    <source>
        <strain evidence="2 3">MIWBW</strain>
    </source>
</reference>
<proteinExistence type="predicted"/>
<evidence type="ECO:0000313" key="3">
    <source>
        <dbReference type="Proteomes" id="UP001207654"/>
    </source>
</evidence>
<keyword evidence="3" id="KW-1185">Reference proteome</keyword>
<name>A0ABT4A1T8_9BACT</name>
<dbReference type="EMBL" id="JAPNKA010000001">
    <property type="protein sequence ID" value="MCY1075306.1"/>
    <property type="molecule type" value="Genomic_DNA"/>
</dbReference>
<comment type="caution">
    <text evidence="2">The sequence shown here is derived from an EMBL/GenBank/DDBJ whole genome shotgun (WGS) entry which is preliminary data.</text>
</comment>
<dbReference type="RefSeq" id="WP_267534245.1">
    <property type="nucleotide sequence ID" value="NZ_JAPNKA010000001.1"/>
</dbReference>
<gene>
    <name evidence="2" type="ORF">OV287_12450</name>
</gene>
<evidence type="ECO:0008006" key="4">
    <source>
        <dbReference type="Google" id="ProtNLM"/>
    </source>
</evidence>
<evidence type="ECO:0000256" key="1">
    <source>
        <dbReference type="SAM" id="MobiDB-lite"/>
    </source>
</evidence>